<dbReference type="GO" id="GO:0004527">
    <property type="term" value="F:exonuclease activity"/>
    <property type="evidence" value="ECO:0007669"/>
    <property type="project" value="UniProtKB-KW"/>
</dbReference>
<comment type="similarity">
    <text evidence="1">Belongs to the REXO1/REXO3 family.</text>
</comment>
<dbReference type="InterPro" id="IPR034922">
    <property type="entry name" value="REX1-like_exo"/>
</dbReference>
<feature type="region of interest" description="Disordered" evidence="5">
    <location>
        <begin position="111"/>
        <end position="130"/>
    </location>
</feature>
<dbReference type="CDD" id="cd06145">
    <property type="entry name" value="REX1_like"/>
    <property type="match status" value="1"/>
</dbReference>
<evidence type="ECO:0000256" key="2">
    <source>
        <dbReference type="ARBA" id="ARBA00022722"/>
    </source>
</evidence>
<accession>A0A061HL61</accession>
<evidence type="ECO:0000313" key="9">
    <source>
        <dbReference type="Proteomes" id="UP000053110"/>
    </source>
</evidence>
<evidence type="ECO:0000256" key="1">
    <source>
        <dbReference type="ARBA" id="ARBA00006357"/>
    </source>
</evidence>
<proteinExistence type="inferred from homology"/>
<evidence type="ECO:0000313" key="8">
    <source>
        <dbReference type="EMBL" id="SUZ07655.1"/>
    </source>
</evidence>
<name>A0A061HL61_BLUGR</name>
<dbReference type="EMBL" id="KE373898">
    <property type="protein sequence ID" value="EPQ67147.1"/>
    <property type="molecule type" value="Genomic_DNA"/>
</dbReference>
<reference evidence="8" key="3">
    <citation type="submission" date="2018-07" db="EMBL/GenBank/DDBJ databases">
        <authorList>
            <person name="Quirk P.G."/>
            <person name="Krulwich T.A."/>
        </authorList>
    </citation>
    <scope>NUCLEOTIDE SEQUENCE</scope>
    <source>
        <strain evidence="8">96224</strain>
    </source>
</reference>
<dbReference type="Proteomes" id="UP000053110">
    <property type="component" value="Unassembled WGS sequence"/>
</dbReference>
<dbReference type="SMART" id="SM00479">
    <property type="entry name" value="EXOIII"/>
    <property type="match status" value="1"/>
</dbReference>
<dbReference type="InterPro" id="IPR012337">
    <property type="entry name" value="RNaseH-like_sf"/>
</dbReference>
<dbReference type="AlphaFoldDB" id="A0A061HL61"/>
<dbReference type="Gene3D" id="3.30.420.10">
    <property type="entry name" value="Ribonuclease H-like superfamily/Ribonuclease H"/>
    <property type="match status" value="1"/>
</dbReference>
<dbReference type="GO" id="GO:0003676">
    <property type="term" value="F:nucleic acid binding"/>
    <property type="evidence" value="ECO:0007669"/>
    <property type="project" value="InterPro"/>
</dbReference>
<reference evidence="7" key="2">
    <citation type="submission" date="2013-01" db="EMBL/GenBank/DDBJ databases">
        <title>The wheat powdery mildew genome reveals unique evolution of an obligate biotroph.</title>
        <authorList>
            <person name="Oberhaensli S."/>
            <person name="Wicker T."/>
            <person name="Keller B."/>
        </authorList>
    </citation>
    <scope>NUCLEOTIDE SEQUENCE</scope>
    <source>
        <strain evidence="7">96224</strain>
    </source>
</reference>
<dbReference type="PANTHER" id="PTHR12801">
    <property type="entry name" value="RNA EXONUCLEASE REXO1 / RECO3 FAMILY MEMBER-RELATED"/>
    <property type="match status" value="1"/>
</dbReference>
<sequence length="609" mass="67266">MFTTRNLFSLVSCPHQDTCVLPRCIFKHSAQLTPVVESLINTEALDTTTDSLPNIQNVKRNIAEKRSFEPKPPAPPSVASKKRILVTAEQKSTPPVRRKTEAGSVAIVKKTPAPVSPPTSAQPHKNEAKPPVEKCLKLEALNPRALKYKAPASHDMRYRLLRALYDQFSRLNSEVANDKETSNLGLVLSEQALIKRALDIEEESSSSPSVYSNLVKNKILVYKRMSLKQWTEELVQDIARSKTVEKMQSNQVGGSKGIKALQPIETGFSLKEELELLPQLYTLVTDLSKHGYVTACPTDEEIESARKGIEAAKGWEVCDRCKTRFEVFPGRREEDGALTSGGQCTYHFGKPYTPEKSTSNPKAKRDRKYRCCEESLGDSPGCTTAPCHVFKISEVKRLATILNFKTTPSNPTLTSKIPVCLDGEMGYTVHGLELIRLTATSWLDGSELFDVLVRPFGPVLDLNSRYSGVYPEDMANAPPWTSKTPTNSPRLHIVPSPAEARSLLFSFLAPTTPLIGHGLENDLNAIRVIHPTLIDTALLFPHKAGLPYRNSLKVLTQTLLSRQIQGTSQSERAGHDSKEDANAAGDLVKYALKIKGDKLKKSQEAKSTG</sequence>
<evidence type="ECO:0000259" key="6">
    <source>
        <dbReference type="SMART" id="SM00479"/>
    </source>
</evidence>
<evidence type="ECO:0000256" key="3">
    <source>
        <dbReference type="ARBA" id="ARBA00022801"/>
    </source>
</evidence>
<dbReference type="InterPro" id="IPR036397">
    <property type="entry name" value="RNaseH_sf"/>
</dbReference>
<keyword evidence="4 7" id="KW-0269">Exonuclease</keyword>
<dbReference type="OrthoDB" id="3996471at2759"/>
<dbReference type="InterPro" id="IPR047021">
    <property type="entry name" value="REXO1/3/4-like"/>
</dbReference>
<organism evidence="8">
    <name type="scientific">Blumeria graminis f. sp. tritici 96224</name>
    <dbReference type="NCBI Taxonomy" id="1268274"/>
    <lineage>
        <taxon>Eukaryota</taxon>
        <taxon>Fungi</taxon>
        <taxon>Dikarya</taxon>
        <taxon>Ascomycota</taxon>
        <taxon>Pezizomycotina</taxon>
        <taxon>Leotiomycetes</taxon>
        <taxon>Erysiphales</taxon>
        <taxon>Erysiphaceae</taxon>
        <taxon>Blumeria</taxon>
    </lineage>
</organism>
<dbReference type="EMBL" id="UIGY01000001">
    <property type="protein sequence ID" value="SUZ07655.1"/>
    <property type="molecule type" value="Genomic_DNA"/>
</dbReference>
<feature type="non-terminal residue" evidence="8">
    <location>
        <position position="609"/>
    </location>
</feature>
<protein>
    <submittedName>
        <fullName evidence="8">Bgt-4978</fullName>
    </submittedName>
    <submittedName>
        <fullName evidence="7">RNA exonuclease</fullName>
    </submittedName>
</protein>
<dbReference type="PANTHER" id="PTHR12801:SF112">
    <property type="entry name" value="RNA EXONUCLEASE 3"/>
    <property type="match status" value="1"/>
</dbReference>
<dbReference type="InterPro" id="IPR013520">
    <property type="entry name" value="Ribonucl_H"/>
</dbReference>
<dbReference type="SUPFAM" id="SSF53098">
    <property type="entry name" value="Ribonuclease H-like"/>
    <property type="match status" value="1"/>
</dbReference>
<evidence type="ECO:0000313" key="7">
    <source>
        <dbReference type="EMBL" id="EPQ67147.1"/>
    </source>
</evidence>
<dbReference type="HOGENOM" id="CLU_022453_4_0_1"/>
<evidence type="ECO:0000256" key="5">
    <source>
        <dbReference type="SAM" id="MobiDB-lite"/>
    </source>
</evidence>
<feature type="domain" description="Exonuclease" evidence="6">
    <location>
        <begin position="417"/>
        <end position="597"/>
    </location>
</feature>
<evidence type="ECO:0000256" key="4">
    <source>
        <dbReference type="ARBA" id="ARBA00022839"/>
    </source>
</evidence>
<keyword evidence="3" id="KW-0378">Hydrolase</keyword>
<keyword evidence="2" id="KW-0540">Nuclease</keyword>
<dbReference type="GO" id="GO:0005634">
    <property type="term" value="C:nucleus"/>
    <property type="evidence" value="ECO:0007669"/>
    <property type="project" value="TreeGrafter"/>
</dbReference>
<gene>
    <name evidence="7" type="ORF">BGT96224_4978</name>
    <name evidence="8" type="ORF">BGT96224V2_LOCUS648</name>
</gene>
<reference evidence="9" key="1">
    <citation type="journal article" date="2013" name="Nat. Genet.">
        <title>The wheat powdery mildew genome shows the unique evolution of an obligate biotroph.</title>
        <authorList>
            <person name="Wicker T."/>
            <person name="Oberhaensli S."/>
            <person name="Parlange F."/>
            <person name="Buchmann J.P."/>
            <person name="Shatalina M."/>
            <person name="Roffler S."/>
            <person name="Ben-David R."/>
            <person name="Dolezel J."/>
            <person name="Simkova H."/>
            <person name="Schulze-Lefert P."/>
            <person name="Spanu P.D."/>
            <person name="Bruggmann R."/>
            <person name="Amselem J."/>
            <person name="Quesneville H."/>
            <person name="Ver Loren van Themaat E."/>
            <person name="Paape T."/>
            <person name="Shimizu K.K."/>
            <person name="Keller B."/>
        </authorList>
    </citation>
    <scope>NUCLEOTIDE SEQUENCE [LARGE SCALE GENOMIC DNA]</scope>
    <source>
        <strain evidence="9">96224</strain>
    </source>
</reference>